<reference evidence="3 5" key="1">
    <citation type="journal article" date="2017" name="Elife">
        <title>Extensive horizontal gene transfer in cheese-associated bacteria.</title>
        <authorList>
            <person name="Bonham K.S."/>
            <person name="Wolfe B.E."/>
            <person name="Dutton R.J."/>
        </authorList>
    </citation>
    <scope>NUCLEOTIDE SEQUENCE [LARGE SCALE GENOMIC DNA]</scope>
    <source>
        <strain evidence="3 5">947_7</strain>
    </source>
</reference>
<evidence type="ECO:0000313" key="7">
    <source>
        <dbReference type="Proteomes" id="UP000297736"/>
    </source>
</evidence>
<dbReference type="EMBL" id="NRGP01000009">
    <property type="protein sequence ID" value="PCC47283.1"/>
    <property type="molecule type" value="Genomic_DNA"/>
</dbReference>
<proteinExistence type="predicted"/>
<evidence type="ECO:0000313" key="4">
    <source>
        <dbReference type="EMBL" id="TGD36877.1"/>
    </source>
</evidence>
<dbReference type="InterPro" id="IPR027417">
    <property type="entry name" value="P-loop_NTPase"/>
</dbReference>
<gene>
    <name evidence="3" type="ORF">CIK64_07230</name>
    <name evidence="2" type="ORF">CXR27_10260</name>
    <name evidence="4" type="ORF">EB834_17850</name>
</gene>
<sequence length="132" mass="14293">MAGRGIPGAFNGDVGLATLRKQAGFPTAKTFESWDEDVSSIPGPIHQALATLEWVQRKENLAICGPAGAGKSFCLEVLRQKIIDASGRVSWLRLDDLGPLIGAHRPADAVAKIVQRRLRSDIVVVDEIRRLP</sequence>
<dbReference type="Pfam" id="PF01695">
    <property type="entry name" value="IstB_IS21"/>
    <property type="match status" value="1"/>
</dbReference>
<dbReference type="Gene3D" id="3.40.50.300">
    <property type="entry name" value="P-loop containing nucleotide triphosphate hydrolases"/>
    <property type="match status" value="1"/>
</dbReference>
<dbReference type="AlphaFoldDB" id="A0A2A3Z704"/>
<evidence type="ECO:0000313" key="5">
    <source>
        <dbReference type="Proteomes" id="UP000217564"/>
    </source>
</evidence>
<organism evidence="3 5">
    <name type="scientific">Brevibacterium aurantiacum</name>
    <dbReference type="NCBI Taxonomy" id="273384"/>
    <lineage>
        <taxon>Bacteria</taxon>
        <taxon>Bacillati</taxon>
        <taxon>Actinomycetota</taxon>
        <taxon>Actinomycetes</taxon>
        <taxon>Micrococcales</taxon>
        <taxon>Brevibacteriaceae</taxon>
        <taxon>Brevibacterium</taxon>
    </lineage>
</organism>
<dbReference type="InterPro" id="IPR002611">
    <property type="entry name" value="IstB_ATP-bd"/>
</dbReference>
<dbReference type="SUPFAM" id="SSF52540">
    <property type="entry name" value="P-loop containing nucleoside triphosphate hydrolases"/>
    <property type="match status" value="1"/>
</dbReference>
<feature type="domain" description="IstB-like ATP-binding" evidence="1">
    <location>
        <begin position="20"/>
        <end position="129"/>
    </location>
</feature>
<reference evidence="2 6" key="4">
    <citation type="submission" date="2019-01" db="EMBL/GenBank/DDBJ databases">
        <title>Comparative genomic analysis of Brevibacterium aurantiacum sheds light on its evolution and its adaptation to smear-ripened cheeses.</title>
        <authorList>
            <person name="Moineau S."/>
        </authorList>
    </citation>
    <scope>NUCLEOTIDE SEQUENCE [LARGE SCALE GENOMIC DNA]</scope>
    <source>
        <strain evidence="2 6">SMQ-1420</strain>
    </source>
</reference>
<dbReference type="GO" id="GO:0005524">
    <property type="term" value="F:ATP binding"/>
    <property type="evidence" value="ECO:0007669"/>
    <property type="project" value="InterPro"/>
</dbReference>
<dbReference type="Proteomes" id="UP000297736">
    <property type="component" value="Unassembled WGS sequence"/>
</dbReference>
<reference evidence="4 7" key="3">
    <citation type="submission" date="2018-10" db="EMBL/GenBank/DDBJ databases">
        <title>Brevibacterium genomes from Austrain hard cheese rinds.</title>
        <authorList>
            <person name="Anast J.M."/>
            <person name="Dzieciol M."/>
            <person name="Schultz D.L."/>
            <person name="Mann E."/>
            <person name="Wagner M."/>
            <person name="Schmitz-Esser S."/>
        </authorList>
    </citation>
    <scope>NUCLEOTIDE SEQUENCE [LARGE SCALE GENOMIC DNA]</scope>
    <source>
        <strain evidence="4 7">L261</strain>
    </source>
</reference>
<protein>
    <recommendedName>
        <fullName evidence="1">IstB-like ATP-binding domain-containing protein</fullName>
    </recommendedName>
</protein>
<evidence type="ECO:0000313" key="6">
    <source>
        <dbReference type="Proteomes" id="UP000282731"/>
    </source>
</evidence>
<accession>A0A2A3Z704</accession>
<dbReference type="EMBL" id="RHFF01000022">
    <property type="protein sequence ID" value="TGD36877.1"/>
    <property type="molecule type" value="Genomic_DNA"/>
</dbReference>
<reference evidence="2 6" key="2">
    <citation type="submission" date="2017-12" db="EMBL/GenBank/DDBJ databases">
        <authorList>
            <person name="Levesque S."/>
        </authorList>
    </citation>
    <scope>NUCLEOTIDE SEQUENCE [LARGE SCALE GENOMIC DNA]</scope>
    <source>
        <strain evidence="2 6">SMQ-1420</strain>
    </source>
</reference>
<dbReference type="EMBL" id="CP025334">
    <property type="protein sequence ID" value="AZT97332.1"/>
    <property type="molecule type" value="Genomic_DNA"/>
</dbReference>
<evidence type="ECO:0000259" key="1">
    <source>
        <dbReference type="Pfam" id="PF01695"/>
    </source>
</evidence>
<name>A0A2A3Z704_BREAU</name>
<dbReference type="Proteomes" id="UP000217564">
    <property type="component" value="Unassembled WGS sequence"/>
</dbReference>
<dbReference type="Proteomes" id="UP000282731">
    <property type="component" value="Chromosome"/>
</dbReference>
<evidence type="ECO:0000313" key="2">
    <source>
        <dbReference type="EMBL" id="AZT97332.1"/>
    </source>
</evidence>
<evidence type="ECO:0000313" key="3">
    <source>
        <dbReference type="EMBL" id="PCC47283.1"/>
    </source>
</evidence>